<evidence type="ECO:0000256" key="1">
    <source>
        <dbReference type="ARBA" id="ARBA00004141"/>
    </source>
</evidence>
<dbReference type="InterPro" id="IPR045014">
    <property type="entry name" value="TM41A/B"/>
</dbReference>
<keyword evidence="10" id="KW-1185">Reference proteome</keyword>
<feature type="transmembrane region" description="Helical" evidence="7">
    <location>
        <begin position="559"/>
        <end position="579"/>
    </location>
</feature>
<feature type="transmembrane region" description="Helical" evidence="7">
    <location>
        <begin position="493"/>
        <end position="511"/>
    </location>
</feature>
<feature type="transmembrane region" description="Helical" evidence="7">
    <location>
        <begin position="518"/>
        <end position="539"/>
    </location>
</feature>
<evidence type="ECO:0000313" key="9">
    <source>
        <dbReference type="EMBL" id="PWA31507.1"/>
    </source>
</evidence>
<dbReference type="GO" id="GO:0016020">
    <property type="term" value="C:membrane"/>
    <property type="evidence" value="ECO:0007669"/>
    <property type="project" value="UniProtKB-SubCell"/>
</dbReference>
<feature type="transmembrane region" description="Helical" evidence="7">
    <location>
        <begin position="430"/>
        <end position="454"/>
    </location>
</feature>
<accession>A0A315W6Y2</accession>
<evidence type="ECO:0000259" key="8">
    <source>
        <dbReference type="Pfam" id="PF09335"/>
    </source>
</evidence>
<sequence>MADSCWKTVFFRAMSSNTASMTRGTPRLLAPLSNMPDTPCFASDSCFSWVSTATTVNPAWARDTVIPRPMSPGLTRVEEDGEQLPLALHSLSVGQSDSSMNCLDTGTRCYGSAGTPPHLLHRPLKDRIQIGGTWARIGADAARIQRFTWKRSNEEVSSRKLQLPKRMTYSSVRLGDRSSSSPGTWHTSGIHSVCKMSQIHLTCHTLSKLDSCIHSVELRHLIYDSKLPSLSCSHMAACGTHRSPLYIITCGDEVQGSWDSNEPRQTLSSSCTWQQTQSHLWKPQPGLNQIIHEDVTSPPRLDVVLLSDNIQEGKGREKVEFYFIPGRMRCLIGLSVVVTAATLYLYCLSLYLPAGPRRKPQPCPEERESQQSCDISGELSRLKFPSDLEELRELSELLQFYKREHTAYVLLLFSSAYLYKQSFAIPGSSFLNILAGAIFGPYLGLLLACVLTTVGSTMCYLLSQAFGKQHIINLFPEKVSMLQKKVEDNRDCLFFFLLFLRFFPMTPNWFLNISAPIVNIPITYFFFSVFIGLLPYNFICVQTGAMLSEVSSLDDLFSWEHLLQLLAIACVALVPSALIRRLNQRRVKLAVQPQNGLDSEKKIFFIAQIQRSSLVLIPVPPLLVCPARRPWPRPQSGSVSVRLGGLHSLAGAHWSRLAGSLGVVR</sequence>
<gene>
    <name evidence="9" type="ORF">CCH79_00002859</name>
</gene>
<organism evidence="9 10">
    <name type="scientific">Gambusia affinis</name>
    <name type="common">Western mosquitofish</name>
    <name type="synonym">Heterandria affinis</name>
    <dbReference type="NCBI Taxonomy" id="33528"/>
    <lineage>
        <taxon>Eukaryota</taxon>
        <taxon>Metazoa</taxon>
        <taxon>Chordata</taxon>
        <taxon>Craniata</taxon>
        <taxon>Vertebrata</taxon>
        <taxon>Euteleostomi</taxon>
        <taxon>Actinopterygii</taxon>
        <taxon>Neopterygii</taxon>
        <taxon>Teleostei</taxon>
        <taxon>Neoteleostei</taxon>
        <taxon>Acanthomorphata</taxon>
        <taxon>Ovalentaria</taxon>
        <taxon>Atherinomorphae</taxon>
        <taxon>Cyprinodontiformes</taxon>
        <taxon>Poeciliidae</taxon>
        <taxon>Poeciliinae</taxon>
        <taxon>Gambusia</taxon>
    </lineage>
</organism>
<dbReference type="AlphaFoldDB" id="A0A315W6Y2"/>
<keyword evidence="5 7" id="KW-0472">Membrane</keyword>
<keyword evidence="3" id="KW-0732">Signal</keyword>
<comment type="subcellular location">
    <subcellularLocation>
        <location evidence="1">Membrane</location>
        <topology evidence="1">Multi-pass membrane protein</topology>
    </subcellularLocation>
</comment>
<feature type="domain" description="VTT" evidence="8">
    <location>
        <begin position="425"/>
        <end position="545"/>
    </location>
</feature>
<protein>
    <recommendedName>
        <fullName evidence="8">VTT domain-containing protein</fullName>
    </recommendedName>
</protein>
<evidence type="ECO:0000256" key="5">
    <source>
        <dbReference type="ARBA" id="ARBA00023136"/>
    </source>
</evidence>
<dbReference type="Proteomes" id="UP000250572">
    <property type="component" value="Unassembled WGS sequence"/>
</dbReference>
<name>A0A315W6Y2_GAMAF</name>
<evidence type="ECO:0000256" key="2">
    <source>
        <dbReference type="ARBA" id="ARBA00022692"/>
    </source>
</evidence>
<keyword evidence="2 7" id="KW-0812">Transmembrane</keyword>
<dbReference type="STRING" id="33528.ENSGAFP00000015628"/>
<reference evidence="9 10" key="1">
    <citation type="journal article" date="2018" name="G3 (Bethesda)">
        <title>A High-Quality Reference Genome for the Invasive Mosquitofish Gambusia affinis Using a Chicago Library.</title>
        <authorList>
            <person name="Hoffberg S.L."/>
            <person name="Troendle N.J."/>
            <person name="Glenn T.C."/>
            <person name="Mahmud O."/>
            <person name="Louha S."/>
            <person name="Chalopin D."/>
            <person name="Bennetzen J.L."/>
            <person name="Mauricio R."/>
        </authorList>
    </citation>
    <scope>NUCLEOTIDE SEQUENCE [LARGE SCALE GENOMIC DNA]</scope>
    <source>
        <strain evidence="9">NE01/NJP1002.9</strain>
        <tissue evidence="9">Muscle</tissue>
    </source>
</reference>
<evidence type="ECO:0000256" key="7">
    <source>
        <dbReference type="SAM" id="Phobius"/>
    </source>
</evidence>
<dbReference type="PANTHER" id="PTHR43220">
    <property type="match status" value="1"/>
</dbReference>
<dbReference type="EMBL" id="NHOQ01000293">
    <property type="protein sequence ID" value="PWA31507.1"/>
    <property type="molecule type" value="Genomic_DNA"/>
</dbReference>
<keyword evidence="4 7" id="KW-1133">Transmembrane helix</keyword>
<evidence type="ECO:0000256" key="4">
    <source>
        <dbReference type="ARBA" id="ARBA00022989"/>
    </source>
</evidence>
<proteinExistence type="inferred from homology"/>
<evidence type="ECO:0000256" key="3">
    <source>
        <dbReference type="ARBA" id="ARBA00022729"/>
    </source>
</evidence>
<evidence type="ECO:0000313" key="10">
    <source>
        <dbReference type="Proteomes" id="UP000250572"/>
    </source>
</evidence>
<dbReference type="PANTHER" id="PTHR43220:SF21">
    <property type="entry name" value="TRANSMEMBRANE PROTEIN 41A"/>
    <property type="match status" value="1"/>
</dbReference>
<dbReference type="InterPro" id="IPR032816">
    <property type="entry name" value="VTT_dom"/>
</dbReference>
<evidence type="ECO:0000256" key="6">
    <source>
        <dbReference type="ARBA" id="ARBA00025797"/>
    </source>
</evidence>
<feature type="transmembrane region" description="Helical" evidence="7">
    <location>
        <begin position="331"/>
        <end position="352"/>
    </location>
</feature>
<comment type="caution">
    <text evidence="9">The sequence shown here is derived from an EMBL/GenBank/DDBJ whole genome shotgun (WGS) entry which is preliminary data.</text>
</comment>
<dbReference type="Pfam" id="PF09335">
    <property type="entry name" value="VTT_dom"/>
    <property type="match status" value="1"/>
</dbReference>
<comment type="similarity">
    <text evidence="6">Belongs to the TMEM41 family.</text>
</comment>